<comment type="caution">
    <text evidence="3">The sequence shown here is derived from an EMBL/GenBank/DDBJ whole genome shotgun (WGS) entry which is preliminary data.</text>
</comment>
<evidence type="ECO:0000313" key="3">
    <source>
        <dbReference type="EMBL" id="KAK1930985.1"/>
    </source>
</evidence>
<sequence>MENNSNPALTHSNEEETSTIDLKADLHGDQSSPHENEEQSMRKSRHGLRKRPTQAKEKDLLIAALTKKLNQAKKFNSELHNQLQRFYTNAAVVQLENRLKEKQKRIEELLRENKTLRNSERQLSKEIEDIQNSKDNFPSKKQALQEELRVCKERIKQLKEQYRVADEKVFKLHQQSFDLALKNKDLSEKVRLLEGATASTCALLPAISTARVGEGHSVPGTSPEEVQAIISSQEEEITRLHQRVALMKKTHKSEQAKYERLLKVSQDEIEQTRAEMEEFYQQLFAKERAARSQFLHMKKLKNALHELASTQQTNQRFQPFLVNREMRIANRNNGSRHPNAGPNPSQKGPAVNAGRWITEALHHLGFVMPQASQLDGSTKCLTENVPEERVDIPENCIQGRLVPFPPPPTFNRGAPGGGTSSTRSQLYNSGSTRSNGDFTDVSEQVNAESSEEEENE</sequence>
<dbReference type="EMBL" id="JASMQC010000036">
    <property type="protein sequence ID" value="KAK1930985.1"/>
    <property type="molecule type" value="Genomic_DNA"/>
</dbReference>
<name>A0AAD9G3I6_9STRA</name>
<reference evidence="3" key="1">
    <citation type="submission" date="2023-08" db="EMBL/GenBank/DDBJ databases">
        <title>Reference Genome Resource for the Citrus Pathogen Phytophthora citrophthora.</title>
        <authorList>
            <person name="Moller H."/>
            <person name="Coetzee B."/>
            <person name="Rose L.J."/>
            <person name="Van Niekerk J.M."/>
        </authorList>
    </citation>
    <scope>NUCLEOTIDE SEQUENCE</scope>
    <source>
        <strain evidence="3">STE-U-9442</strain>
    </source>
</reference>
<proteinExistence type="predicted"/>
<feature type="compositionally biased region" description="Basic and acidic residues" evidence="2">
    <location>
        <begin position="22"/>
        <end position="41"/>
    </location>
</feature>
<evidence type="ECO:0000313" key="4">
    <source>
        <dbReference type="Proteomes" id="UP001259832"/>
    </source>
</evidence>
<dbReference type="Proteomes" id="UP001259832">
    <property type="component" value="Unassembled WGS sequence"/>
</dbReference>
<accession>A0AAD9G3I6</accession>
<protein>
    <recommendedName>
        <fullName evidence="5">Lebercilin domain-containing protein</fullName>
    </recommendedName>
</protein>
<feature type="compositionally biased region" description="Polar residues" evidence="2">
    <location>
        <begin position="420"/>
        <end position="437"/>
    </location>
</feature>
<gene>
    <name evidence="3" type="ORF">P3T76_013574</name>
</gene>
<feature type="region of interest" description="Disordered" evidence="2">
    <location>
        <begin position="331"/>
        <end position="351"/>
    </location>
</feature>
<feature type="compositionally biased region" description="Polar residues" evidence="2">
    <location>
        <begin position="331"/>
        <end position="346"/>
    </location>
</feature>
<keyword evidence="1" id="KW-0175">Coiled coil</keyword>
<feature type="compositionally biased region" description="Basic residues" evidence="2">
    <location>
        <begin position="42"/>
        <end position="53"/>
    </location>
</feature>
<organism evidence="3 4">
    <name type="scientific">Phytophthora citrophthora</name>
    <dbReference type="NCBI Taxonomy" id="4793"/>
    <lineage>
        <taxon>Eukaryota</taxon>
        <taxon>Sar</taxon>
        <taxon>Stramenopiles</taxon>
        <taxon>Oomycota</taxon>
        <taxon>Peronosporomycetes</taxon>
        <taxon>Peronosporales</taxon>
        <taxon>Peronosporaceae</taxon>
        <taxon>Phytophthora</taxon>
    </lineage>
</organism>
<feature type="coiled-coil region" evidence="1">
    <location>
        <begin position="255"/>
        <end position="282"/>
    </location>
</feature>
<feature type="compositionally biased region" description="Polar residues" evidence="2">
    <location>
        <begin position="1"/>
        <end position="11"/>
    </location>
</feature>
<feature type="region of interest" description="Disordered" evidence="2">
    <location>
        <begin position="1"/>
        <end position="56"/>
    </location>
</feature>
<dbReference type="AlphaFoldDB" id="A0AAD9G3I6"/>
<feature type="coiled-coil region" evidence="1">
    <location>
        <begin position="62"/>
        <end position="175"/>
    </location>
</feature>
<evidence type="ECO:0000256" key="1">
    <source>
        <dbReference type="SAM" id="Coils"/>
    </source>
</evidence>
<keyword evidence="4" id="KW-1185">Reference proteome</keyword>
<evidence type="ECO:0000256" key="2">
    <source>
        <dbReference type="SAM" id="MobiDB-lite"/>
    </source>
</evidence>
<evidence type="ECO:0008006" key="5">
    <source>
        <dbReference type="Google" id="ProtNLM"/>
    </source>
</evidence>
<feature type="region of interest" description="Disordered" evidence="2">
    <location>
        <begin position="399"/>
        <end position="456"/>
    </location>
</feature>